<keyword evidence="2" id="KW-1185">Reference proteome</keyword>
<accession>A0ACD3Z4A7</accession>
<dbReference type="EMBL" id="CP090034">
    <property type="protein sequence ID" value="UPK95908.1"/>
    <property type="molecule type" value="Genomic_DNA"/>
</dbReference>
<proteinExistence type="predicted"/>
<organism evidence="1 2">
    <name type="scientific">Fusarium solani subsp. cucurbitae</name>
    <name type="common">Neocosmosporum cucurbitae</name>
    <dbReference type="NCBI Taxonomy" id="2747967"/>
    <lineage>
        <taxon>Eukaryota</taxon>
        <taxon>Fungi</taxon>
        <taxon>Dikarya</taxon>
        <taxon>Ascomycota</taxon>
        <taxon>Pezizomycotina</taxon>
        <taxon>Sordariomycetes</taxon>
        <taxon>Hypocreomycetidae</taxon>
        <taxon>Hypocreales</taxon>
        <taxon>Nectriaceae</taxon>
        <taxon>Fusarium</taxon>
        <taxon>Fusarium solani species complex</taxon>
    </lineage>
</organism>
<reference evidence="1" key="1">
    <citation type="submission" date="2021-11" db="EMBL/GenBank/DDBJ databases">
        <title>Fusarium solani-melongenae Genome sequencing and assembly.</title>
        <authorList>
            <person name="Xie S."/>
            <person name="Huang L."/>
            <person name="Zhang X."/>
        </authorList>
    </citation>
    <scope>NUCLEOTIDE SEQUENCE</scope>
    <source>
        <strain evidence="1">CRI 24-3</strain>
    </source>
</reference>
<dbReference type="Proteomes" id="UP000830768">
    <property type="component" value="Chromosome 5"/>
</dbReference>
<gene>
    <name evidence="1" type="ORF">LCI18_006843</name>
</gene>
<evidence type="ECO:0000313" key="2">
    <source>
        <dbReference type="Proteomes" id="UP000830768"/>
    </source>
</evidence>
<sequence>MLSLLIRSGKFWHDPEADLDLARQRHVSPTFSLDRILRQPKCELGPNGRVHLAYSLACTLSQIYSADMQQQKWGPRGIYFLYNSGKRDEIHELGCPYVECTFSSDGTLVLPDETLVLRDGTPVEIKDRFPLLIYFAKLLLEIGLGRLFVPEDRRVDVQLTKWAQSGEAQESLIRGYFDAIMECLRAKKPRHVEDPADEETRCRRAISNLVSHLNKARQSYRSLDPKRPQEISMLDSTISEPTVDHEPPRQEPLSCEDLSELLPKNRMFDEQKLRFYDNDQSDINSAKDFLDRAETFYTSSMRGLTSSPDIRIAILDTGIQTTNSFIRGVKNSRRGRDSPIKQSTSFVSKHSDDECGHGTNVASLILRIFPEANFYIAKISRNLEQDDIGQMVQAIRWARSFDVHIINMSFSIPPTSAVRKIIKEAEKAGVIMFVAASNNGANTGRSFPATLPTVLCIHATDGKGNKGDMNPEPEDNRENLSTLGVAVPSVWEKSVYLSGTSYATPVAAAMAAVILCFIEAAVAANKMPEEIKEEAFDREGMKSILMSMAVLRDGYNCIFPWRRFLPPDAEQGVLIARIRNALN</sequence>
<protein>
    <submittedName>
        <fullName evidence="1">Uncharacterized protein</fullName>
    </submittedName>
</protein>
<name>A0ACD3Z4A7_FUSSC</name>
<evidence type="ECO:0000313" key="1">
    <source>
        <dbReference type="EMBL" id="UPK95908.1"/>
    </source>
</evidence>